<dbReference type="PANTHER" id="PTHR47968:SF67">
    <property type="entry name" value="KINESIN MOTOR DOMAIN-CONTAINING PROTEIN"/>
    <property type="match status" value="1"/>
</dbReference>
<sequence>MPAEAKDDAAPKRKSEGITVFLRMRPTKHPSKFYDVGDNEGKGQSLRWDIPPDAVTKDGEYINNTKTQWAFKFDQVLPMDISQAQVFDRVGKHVVQNALDGYNSTVFAYGQTGSGKTFTITGGSERYEDRGIIPRALSMIFQAFRERSDCSWSAHVSYMEIYNEQGFDLLNESSGAKALQDLPRVRMMEDEHGNFHLRNLSMHRATSEEEALNLLFLGDTNRAISETAMNQASSRSHCLFTVFLECRGAGGSDKVRRSKLHLVDLAGSERVHKTKSDGITLNEAKYINTSLFYLEMVIVALNEKNKKARDHIPYRNSMMTSVLRDSLGGNCRTVMIATCSAEKPQTEESISTCRFAQRVALVKNDAVLNEETDPSVTIARLKSEVSTLRAEIGYLKGEAGEGDELTDAERAELHSACEVYVKSRDPDETLRVAPLTLTRIRDCFALLKNMVLQALASQGTGGSTDEQLKATLKERDNEIAILVNMVRQARGGGTAPTPSIASEAKEFSPPSSEKKAEPVRRLDPREQLAEDRARMKHRLPDEVAGVSIYVDDAEVRDDPKRAWLYFREKCRIAHVLEDNKRVLKEKYCEAKACGEKVNATRKAIAYLKQSIEAIRRERAIEGVVNEDDLQKADPEEQRKIDAIAQEKEVYKQNFESLRRLKTEIEHVQKMLESGRKKLQKEYDEWYAHVLRRGHNKQPTNAWATPPASPAQSAVSPTQSSQPKEEDDNEDVRAFYAAKAELEALRAKQ</sequence>
<feature type="binding site" evidence="3">
    <location>
        <begin position="110"/>
        <end position="117"/>
    </location>
    <ligand>
        <name>ATP</name>
        <dbReference type="ChEBI" id="CHEBI:30616"/>
    </ligand>
</feature>
<evidence type="ECO:0000313" key="8">
    <source>
        <dbReference type="EMBL" id="CAE0699450.1"/>
    </source>
</evidence>
<dbReference type="GO" id="GO:0005874">
    <property type="term" value="C:microtubule"/>
    <property type="evidence" value="ECO:0007669"/>
    <property type="project" value="UniProtKB-KW"/>
</dbReference>
<feature type="coiled-coil region" evidence="5">
    <location>
        <begin position="640"/>
        <end position="677"/>
    </location>
</feature>
<dbReference type="InterPro" id="IPR036961">
    <property type="entry name" value="Kinesin_motor_dom_sf"/>
</dbReference>
<dbReference type="Pfam" id="PF00225">
    <property type="entry name" value="Kinesin"/>
    <property type="match status" value="1"/>
</dbReference>
<dbReference type="InterPro" id="IPR001752">
    <property type="entry name" value="Kinesin_motor_dom"/>
</dbReference>
<accession>A0A7S4EA65</accession>
<gene>
    <name evidence="8" type="ORF">PCAL00307_LOCUS14886</name>
    <name evidence="9" type="ORF">PECAL_1P01950</name>
</gene>
<dbReference type="EMBL" id="HBIW01017263">
    <property type="protein sequence ID" value="CAE0699450.1"/>
    <property type="molecule type" value="Transcribed_RNA"/>
</dbReference>
<dbReference type="InterPro" id="IPR027417">
    <property type="entry name" value="P-loop_NTPase"/>
</dbReference>
<dbReference type="Pfam" id="PF23735">
    <property type="entry name" value="KIF9"/>
    <property type="match status" value="1"/>
</dbReference>
<comment type="similarity">
    <text evidence="3 4">Belongs to the TRAFAC class myosin-kinesin ATPase superfamily. Kinesin family.</text>
</comment>
<feature type="region of interest" description="Disordered" evidence="6">
    <location>
        <begin position="696"/>
        <end position="733"/>
    </location>
</feature>
<dbReference type="InterPro" id="IPR056524">
    <property type="entry name" value="KIF6/9_C"/>
</dbReference>
<organism evidence="8">
    <name type="scientific">Pelagomonas calceolata</name>
    <dbReference type="NCBI Taxonomy" id="35677"/>
    <lineage>
        <taxon>Eukaryota</taxon>
        <taxon>Sar</taxon>
        <taxon>Stramenopiles</taxon>
        <taxon>Ochrophyta</taxon>
        <taxon>Pelagophyceae</taxon>
        <taxon>Pelagomonadales</taxon>
        <taxon>Pelagomonadaceae</taxon>
        <taxon>Pelagomonas</taxon>
    </lineage>
</organism>
<feature type="domain" description="Kinesin motor" evidence="7">
    <location>
        <begin position="17"/>
        <end position="362"/>
    </location>
</feature>
<keyword evidence="3 4" id="KW-0505">Motor protein</keyword>
<name>A0A7S4EA65_9STRA</name>
<reference evidence="9" key="2">
    <citation type="submission" date="2021-11" db="EMBL/GenBank/DDBJ databases">
        <authorList>
            <consortium name="Genoscope - CEA"/>
            <person name="William W."/>
        </authorList>
    </citation>
    <scope>NUCLEOTIDE SEQUENCE</scope>
</reference>
<keyword evidence="2 3" id="KW-0067">ATP-binding</keyword>
<dbReference type="OrthoDB" id="3176171at2759"/>
<dbReference type="PANTHER" id="PTHR47968">
    <property type="entry name" value="CENTROMERE PROTEIN E"/>
    <property type="match status" value="1"/>
</dbReference>
<feature type="compositionally biased region" description="Low complexity" evidence="6">
    <location>
        <begin position="701"/>
        <end position="721"/>
    </location>
</feature>
<proteinExistence type="inferred from homology"/>
<dbReference type="Proteomes" id="UP000789595">
    <property type="component" value="Unassembled WGS sequence"/>
</dbReference>
<dbReference type="PROSITE" id="PS50067">
    <property type="entry name" value="KINESIN_MOTOR_2"/>
    <property type="match status" value="1"/>
</dbReference>
<evidence type="ECO:0000256" key="3">
    <source>
        <dbReference type="PROSITE-ProRule" id="PRU00283"/>
    </source>
</evidence>
<evidence type="ECO:0000256" key="6">
    <source>
        <dbReference type="SAM" id="MobiDB-lite"/>
    </source>
</evidence>
<dbReference type="GO" id="GO:0005524">
    <property type="term" value="F:ATP binding"/>
    <property type="evidence" value="ECO:0007669"/>
    <property type="project" value="UniProtKB-UniRule"/>
</dbReference>
<dbReference type="GO" id="GO:0008017">
    <property type="term" value="F:microtubule binding"/>
    <property type="evidence" value="ECO:0007669"/>
    <property type="project" value="InterPro"/>
</dbReference>
<protein>
    <recommendedName>
        <fullName evidence="4">Kinesin-like protein</fullName>
    </recommendedName>
</protein>
<dbReference type="AlphaFoldDB" id="A0A7S4EA65"/>
<evidence type="ECO:0000259" key="7">
    <source>
        <dbReference type="PROSITE" id="PS50067"/>
    </source>
</evidence>
<dbReference type="GO" id="GO:0003777">
    <property type="term" value="F:microtubule motor activity"/>
    <property type="evidence" value="ECO:0007669"/>
    <property type="project" value="InterPro"/>
</dbReference>
<dbReference type="PROSITE" id="PS00411">
    <property type="entry name" value="KINESIN_MOTOR_1"/>
    <property type="match status" value="1"/>
</dbReference>
<evidence type="ECO:0000313" key="10">
    <source>
        <dbReference type="Proteomes" id="UP000789595"/>
    </source>
</evidence>
<reference evidence="8" key="1">
    <citation type="submission" date="2021-01" db="EMBL/GenBank/DDBJ databases">
        <authorList>
            <person name="Corre E."/>
            <person name="Pelletier E."/>
            <person name="Niang G."/>
            <person name="Scheremetjew M."/>
            <person name="Finn R."/>
            <person name="Kale V."/>
            <person name="Holt S."/>
            <person name="Cochrane G."/>
            <person name="Meng A."/>
            <person name="Brown T."/>
            <person name="Cohen L."/>
        </authorList>
    </citation>
    <scope>NUCLEOTIDE SEQUENCE</scope>
    <source>
        <strain evidence="8">CCMP1756</strain>
    </source>
</reference>
<evidence type="ECO:0000313" key="9">
    <source>
        <dbReference type="EMBL" id="CAH0363857.1"/>
    </source>
</evidence>
<dbReference type="SMART" id="SM00129">
    <property type="entry name" value="KISc"/>
    <property type="match status" value="1"/>
</dbReference>
<evidence type="ECO:0000256" key="4">
    <source>
        <dbReference type="RuleBase" id="RU000394"/>
    </source>
</evidence>
<dbReference type="InterPro" id="IPR027640">
    <property type="entry name" value="Kinesin-like_fam"/>
</dbReference>
<keyword evidence="4" id="KW-0493">Microtubule</keyword>
<dbReference type="PRINTS" id="PR00380">
    <property type="entry name" value="KINESINHEAVY"/>
</dbReference>
<keyword evidence="10" id="KW-1185">Reference proteome</keyword>
<evidence type="ECO:0000256" key="5">
    <source>
        <dbReference type="SAM" id="Coils"/>
    </source>
</evidence>
<evidence type="ECO:0000256" key="1">
    <source>
        <dbReference type="ARBA" id="ARBA00022741"/>
    </source>
</evidence>
<dbReference type="GO" id="GO:0007018">
    <property type="term" value="P:microtubule-based movement"/>
    <property type="evidence" value="ECO:0007669"/>
    <property type="project" value="InterPro"/>
</dbReference>
<feature type="region of interest" description="Disordered" evidence="6">
    <location>
        <begin position="490"/>
        <end position="522"/>
    </location>
</feature>
<feature type="compositionally biased region" description="Basic and acidic residues" evidence="6">
    <location>
        <begin position="512"/>
        <end position="522"/>
    </location>
</feature>
<keyword evidence="5" id="KW-0175">Coiled coil</keyword>
<dbReference type="InterPro" id="IPR019821">
    <property type="entry name" value="Kinesin_motor_CS"/>
</dbReference>
<evidence type="ECO:0000256" key="2">
    <source>
        <dbReference type="ARBA" id="ARBA00022840"/>
    </source>
</evidence>
<dbReference type="Gene3D" id="3.40.850.10">
    <property type="entry name" value="Kinesin motor domain"/>
    <property type="match status" value="1"/>
</dbReference>
<keyword evidence="1 3" id="KW-0547">Nucleotide-binding</keyword>
<dbReference type="EMBL" id="CAKKNE010000001">
    <property type="protein sequence ID" value="CAH0363857.1"/>
    <property type="molecule type" value="Genomic_DNA"/>
</dbReference>
<dbReference type="SUPFAM" id="SSF52540">
    <property type="entry name" value="P-loop containing nucleoside triphosphate hydrolases"/>
    <property type="match status" value="1"/>
</dbReference>